<dbReference type="AlphaFoldDB" id="A0A5Q2N106"/>
<protein>
    <submittedName>
        <fullName evidence="1">Uncharacterized protein</fullName>
    </submittedName>
</protein>
<dbReference type="OrthoDB" id="9783544at2"/>
<keyword evidence="2" id="KW-1185">Reference proteome</keyword>
<reference evidence="2" key="1">
    <citation type="submission" date="2019-11" db="EMBL/GenBank/DDBJ databases">
        <title>Genome sequence of Heliorestis convoluta strain HH, an alkaliphilic and minimalistic phototrophic bacterium from a soda lake in Egypt.</title>
        <authorList>
            <person name="Dewey E.D."/>
            <person name="Stokes L.M."/>
            <person name="Burchell B.M."/>
            <person name="Shaffer K.N."/>
            <person name="Huntington A.M."/>
            <person name="Baker J.M."/>
            <person name="Nadendla S."/>
            <person name="Giglio M.G."/>
            <person name="Touchman J.W."/>
            <person name="Blankenship R.E."/>
            <person name="Madigan M.T."/>
            <person name="Sattley W.M."/>
        </authorList>
    </citation>
    <scope>NUCLEOTIDE SEQUENCE [LARGE SCALE GENOMIC DNA]</scope>
    <source>
        <strain evidence="2">HH</strain>
    </source>
</reference>
<dbReference type="Proteomes" id="UP000366051">
    <property type="component" value="Chromosome"/>
</dbReference>
<name>A0A5Q2N106_9FIRM</name>
<evidence type="ECO:0000313" key="1">
    <source>
        <dbReference type="EMBL" id="QGG48021.1"/>
    </source>
</evidence>
<organism evidence="1 2">
    <name type="scientific">Heliorestis convoluta</name>
    <dbReference type="NCBI Taxonomy" id="356322"/>
    <lineage>
        <taxon>Bacteria</taxon>
        <taxon>Bacillati</taxon>
        <taxon>Bacillota</taxon>
        <taxon>Clostridia</taxon>
        <taxon>Eubacteriales</taxon>
        <taxon>Heliobacteriaceae</taxon>
        <taxon>Heliorestis</taxon>
    </lineage>
</organism>
<sequence length="338" mass="37240">MKPIVVGIAGTAKNTGKTTTTSALLEEIQKNDDITLGLTSIGYDGEDIDNITGLPKPKIEAWPGVIVAISEKCLENSSAKVKTLLRTNISTPLGKILIAVVKEKGKLLLAGPNKSKDLAQVINIFHQLQVNLTLVDGALNRIAPMVEVDGIILATGAAKNRDIQQLIQETQQIVDILNFPIMNPTNPSLVNYVLDEKGADKVLEAFKYHDALYIQGIIGEKYFNYFADHYTSSAGKQLLFSDAIKLLLSGEISNVWNILGKLKKLDLKVGVKKSVDILAVTVNPYYPLYRFSTNDYQACYVDKDRLLDEFTNKLTIPAYDVVVDGGHKLFRQILSYSK</sequence>
<evidence type="ECO:0000313" key="2">
    <source>
        <dbReference type="Proteomes" id="UP000366051"/>
    </source>
</evidence>
<dbReference type="EMBL" id="CP045875">
    <property type="protein sequence ID" value="QGG48021.1"/>
    <property type="molecule type" value="Genomic_DNA"/>
</dbReference>
<dbReference type="RefSeq" id="WP_153725291.1">
    <property type="nucleotide sequence ID" value="NZ_CP045875.1"/>
</dbReference>
<gene>
    <name evidence="1" type="ORF">FTV88_1923</name>
</gene>
<dbReference type="KEGG" id="hcv:FTV88_1923"/>
<proteinExistence type="predicted"/>
<accession>A0A5Q2N106</accession>